<gene>
    <name evidence="1" type="ORF">CDAR_479871</name>
</gene>
<protein>
    <submittedName>
        <fullName evidence="1">Uncharacterized protein</fullName>
    </submittedName>
</protein>
<name>A0AAV4ST23_9ARAC</name>
<dbReference type="Proteomes" id="UP001054837">
    <property type="component" value="Unassembled WGS sequence"/>
</dbReference>
<dbReference type="EMBL" id="BPLQ01008249">
    <property type="protein sequence ID" value="GIY36144.1"/>
    <property type="molecule type" value="Genomic_DNA"/>
</dbReference>
<comment type="caution">
    <text evidence="1">The sequence shown here is derived from an EMBL/GenBank/DDBJ whole genome shotgun (WGS) entry which is preliminary data.</text>
</comment>
<sequence>MSASEETFRSPPSLQTFQLLFRIRPNMTSRSKQPFWKFNESPIVILSCVKQKITFNSTSQEIINCSFGVGRKQIQSAHPFSAPFSAPPYPLSSLSPSEAISI</sequence>
<keyword evidence="2" id="KW-1185">Reference proteome</keyword>
<dbReference type="AlphaFoldDB" id="A0AAV4ST23"/>
<reference evidence="1 2" key="1">
    <citation type="submission" date="2021-06" db="EMBL/GenBank/DDBJ databases">
        <title>Caerostris darwini draft genome.</title>
        <authorList>
            <person name="Kono N."/>
            <person name="Arakawa K."/>
        </authorList>
    </citation>
    <scope>NUCLEOTIDE SEQUENCE [LARGE SCALE GENOMIC DNA]</scope>
</reference>
<proteinExistence type="predicted"/>
<evidence type="ECO:0000313" key="1">
    <source>
        <dbReference type="EMBL" id="GIY36144.1"/>
    </source>
</evidence>
<organism evidence="1 2">
    <name type="scientific">Caerostris darwini</name>
    <dbReference type="NCBI Taxonomy" id="1538125"/>
    <lineage>
        <taxon>Eukaryota</taxon>
        <taxon>Metazoa</taxon>
        <taxon>Ecdysozoa</taxon>
        <taxon>Arthropoda</taxon>
        <taxon>Chelicerata</taxon>
        <taxon>Arachnida</taxon>
        <taxon>Araneae</taxon>
        <taxon>Araneomorphae</taxon>
        <taxon>Entelegynae</taxon>
        <taxon>Araneoidea</taxon>
        <taxon>Araneidae</taxon>
        <taxon>Caerostris</taxon>
    </lineage>
</organism>
<accession>A0AAV4ST23</accession>
<evidence type="ECO:0000313" key="2">
    <source>
        <dbReference type="Proteomes" id="UP001054837"/>
    </source>
</evidence>